<organism evidence="3 4">
    <name type="scientific">Variovorax boronicumulans</name>
    <dbReference type="NCBI Taxonomy" id="436515"/>
    <lineage>
        <taxon>Bacteria</taxon>
        <taxon>Pseudomonadati</taxon>
        <taxon>Pseudomonadota</taxon>
        <taxon>Betaproteobacteria</taxon>
        <taxon>Burkholderiales</taxon>
        <taxon>Comamonadaceae</taxon>
        <taxon>Variovorax</taxon>
    </lineage>
</organism>
<evidence type="ECO:0000256" key="2">
    <source>
        <dbReference type="SAM" id="SignalP"/>
    </source>
</evidence>
<evidence type="ECO:0000313" key="3">
    <source>
        <dbReference type="EMBL" id="ATA54376.1"/>
    </source>
</evidence>
<evidence type="ECO:0000313" key="4">
    <source>
        <dbReference type="Proteomes" id="UP000217154"/>
    </source>
</evidence>
<sequence>MTSRSSRYGLAAAGFLLCLSLAACGGGSGGGGGLPVLPPTGPTPPTTTPEQPGPTPALKCAP</sequence>
<feature type="region of interest" description="Disordered" evidence="1">
    <location>
        <begin position="30"/>
        <end position="62"/>
    </location>
</feature>
<gene>
    <name evidence="3" type="ORF">CKY39_14970</name>
</gene>
<keyword evidence="2" id="KW-0732">Signal</keyword>
<feature type="chain" id="PRO_5012038249" evidence="2">
    <location>
        <begin position="26"/>
        <end position="62"/>
    </location>
</feature>
<dbReference type="RefSeq" id="WP_095745005.1">
    <property type="nucleotide sequence ID" value="NZ_CP023284.1"/>
</dbReference>
<dbReference type="EMBL" id="CP023284">
    <property type="protein sequence ID" value="ATA54376.1"/>
    <property type="molecule type" value="Genomic_DNA"/>
</dbReference>
<protein>
    <submittedName>
        <fullName evidence="3">Uncharacterized protein</fullName>
    </submittedName>
</protein>
<dbReference type="AlphaFoldDB" id="A0A250DJ30"/>
<evidence type="ECO:0000256" key="1">
    <source>
        <dbReference type="SAM" id="MobiDB-lite"/>
    </source>
</evidence>
<proteinExistence type="predicted"/>
<feature type="compositionally biased region" description="Pro residues" evidence="1">
    <location>
        <begin position="36"/>
        <end position="55"/>
    </location>
</feature>
<reference evidence="3 4" key="1">
    <citation type="submission" date="2017-09" db="EMBL/GenBank/DDBJ databases">
        <title>The diverse metabolic capabilities of V. boronicumulans make it an excellent choice for continued studies on novel biodegradation.</title>
        <authorList>
            <person name="Sun S."/>
        </authorList>
    </citation>
    <scope>NUCLEOTIDE SEQUENCE [LARGE SCALE GENOMIC DNA]</scope>
    <source>
        <strain evidence="3 4">J1</strain>
    </source>
</reference>
<feature type="signal peptide" evidence="2">
    <location>
        <begin position="1"/>
        <end position="25"/>
    </location>
</feature>
<accession>A0A250DJ30</accession>
<dbReference type="Proteomes" id="UP000217154">
    <property type="component" value="Chromosome"/>
</dbReference>
<dbReference type="KEGG" id="vbo:CKY39_14970"/>
<name>A0A250DJ30_9BURK</name>
<dbReference type="PROSITE" id="PS51257">
    <property type="entry name" value="PROKAR_LIPOPROTEIN"/>
    <property type="match status" value="1"/>
</dbReference>